<accession>A0A067PHE5</accession>
<dbReference type="HOGENOM" id="CLU_687090_0_0_1"/>
<gene>
    <name evidence="2" type="ORF">JAAARDRAFT_196687</name>
</gene>
<protein>
    <submittedName>
        <fullName evidence="2">Uncharacterized protein</fullName>
    </submittedName>
</protein>
<keyword evidence="1" id="KW-0472">Membrane</keyword>
<feature type="transmembrane region" description="Helical" evidence="1">
    <location>
        <begin position="97"/>
        <end position="119"/>
    </location>
</feature>
<dbReference type="AlphaFoldDB" id="A0A067PHE5"/>
<dbReference type="EMBL" id="KL197729">
    <property type="protein sequence ID" value="KDQ54333.1"/>
    <property type="molecule type" value="Genomic_DNA"/>
</dbReference>
<proteinExistence type="predicted"/>
<reference evidence="3" key="1">
    <citation type="journal article" date="2014" name="Proc. Natl. Acad. Sci. U.S.A.">
        <title>Extensive sampling of basidiomycete genomes demonstrates inadequacy of the white-rot/brown-rot paradigm for wood decay fungi.</title>
        <authorList>
            <person name="Riley R."/>
            <person name="Salamov A.A."/>
            <person name="Brown D.W."/>
            <person name="Nagy L.G."/>
            <person name="Floudas D."/>
            <person name="Held B.W."/>
            <person name="Levasseur A."/>
            <person name="Lombard V."/>
            <person name="Morin E."/>
            <person name="Otillar R."/>
            <person name="Lindquist E.A."/>
            <person name="Sun H."/>
            <person name="LaButti K.M."/>
            <person name="Schmutz J."/>
            <person name="Jabbour D."/>
            <person name="Luo H."/>
            <person name="Baker S.E."/>
            <person name="Pisabarro A.G."/>
            <person name="Walton J.D."/>
            <person name="Blanchette R.A."/>
            <person name="Henrissat B."/>
            <person name="Martin F."/>
            <person name="Cullen D."/>
            <person name="Hibbett D.S."/>
            <person name="Grigoriev I.V."/>
        </authorList>
    </citation>
    <scope>NUCLEOTIDE SEQUENCE [LARGE SCALE GENOMIC DNA]</scope>
    <source>
        <strain evidence="3">MUCL 33604</strain>
    </source>
</reference>
<dbReference type="Proteomes" id="UP000027265">
    <property type="component" value="Unassembled WGS sequence"/>
</dbReference>
<dbReference type="OrthoDB" id="2744793at2759"/>
<keyword evidence="1" id="KW-0812">Transmembrane</keyword>
<evidence type="ECO:0000313" key="2">
    <source>
        <dbReference type="EMBL" id="KDQ54333.1"/>
    </source>
</evidence>
<keyword evidence="1" id="KW-1133">Transmembrane helix</keyword>
<evidence type="ECO:0000313" key="3">
    <source>
        <dbReference type="Proteomes" id="UP000027265"/>
    </source>
</evidence>
<dbReference type="InParanoid" id="A0A067PHE5"/>
<feature type="transmembrane region" description="Helical" evidence="1">
    <location>
        <begin position="222"/>
        <end position="247"/>
    </location>
</feature>
<feature type="transmembrane region" description="Helical" evidence="1">
    <location>
        <begin position="131"/>
        <end position="149"/>
    </location>
</feature>
<name>A0A067PHE5_9AGAM</name>
<evidence type="ECO:0000256" key="1">
    <source>
        <dbReference type="SAM" id="Phobius"/>
    </source>
</evidence>
<feature type="transmembrane region" description="Helical" evidence="1">
    <location>
        <begin position="341"/>
        <end position="360"/>
    </location>
</feature>
<keyword evidence="3" id="KW-1185">Reference proteome</keyword>
<organism evidence="2 3">
    <name type="scientific">Jaapia argillacea MUCL 33604</name>
    <dbReference type="NCBI Taxonomy" id="933084"/>
    <lineage>
        <taxon>Eukaryota</taxon>
        <taxon>Fungi</taxon>
        <taxon>Dikarya</taxon>
        <taxon>Basidiomycota</taxon>
        <taxon>Agaricomycotina</taxon>
        <taxon>Agaricomycetes</taxon>
        <taxon>Agaricomycetidae</taxon>
        <taxon>Jaapiales</taxon>
        <taxon>Jaapiaceae</taxon>
        <taxon>Jaapia</taxon>
    </lineage>
</organism>
<sequence length="401" mass="44284">MGPQLVITVAVDVDNSIKIAVPATNAPATPSGLRRQARYLASFLTSQNRHRTASIKFLPRSPTLSLTDMLQLTRRRDGLTSHKNPHQRVLMINFYRILWTASGIAALLYGAYLPLFLGSAYVCTYVRLNKYLLALATVMFALCTVEVVLDFAMELYTPEIVANSICTRGVCLGCDGDTESRIHQADIDYLLRVGVNAVGVVNQLMADGLLIYRTFVLWKPRFWVVIIPIATLMGTVVCGLLYVYFFLQTYFIQLRAPLSETTPPPKWMNFAALQLTVLTTEDALITTMNILTTALGTRRESNEETPLGFDDDSCGIYTMAIIIHVLCDYLDPVEFSAVVEVILIQLTGITPTLLIIMLGLGKSVDHTPFRYSDVINIDPPVSQPLEVGSPVPLSDSIGAVD</sequence>